<evidence type="ECO:0000313" key="3">
    <source>
        <dbReference type="Proteomes" id="UP000481421"/>
    </source>
</evidence>
<gene>
    <name evidence="2" type="ORF">G3572_06555</name>
</gene>
<comment type="caution">
    <text evidence="2">The sequence shown here is derived from an EMBL/GenBank/DDBJ whole genome shotgun (WGS) entry which is preliminary data.</text>
</comment>
<dbReference type="Proteomes" id="UP000481421">
    <property type="component" value="Unassembled WGS sequence"/>
</dbReference>
<proteinExistence type="predicted"/>
<dbReference type="AlphaFoldDB" id="A0A6B3RIJ5"/>
<evidence type="ECO:0000313" key="2">
    <source>
        <dbReference type="EMBL" id="NEX45857.1"/>
    </source>
</evidence>
<evidence type="ECO:0000256" key="1">
    <source>
        <dbReference type="SAM" id="SignalP"/>
    </source>
</evidence>
<feature type="signal peptide" evidence="1">
    <location>
        <begin position="1"/>
        <end position="25"/>
    </location>
</feature>
<keyword evidence="1" id="KW-0732">Signal</keyword>
<name>A0A6B3RIJ5_9RHOB</name>
<sequence>MVRATSLFFNQFVVSLVLCAGAAHAQTIPAKIDRDLENQIDFRVTDFGVCLEQHTCTVGGVTLSAFRQTASGEAAPATLYWDPIDGIGILGGGQNDEIDFDETLVVKFDRNVDVSGIWLSDLFEAEAQRYGARPTAGSDGEVAQVDLRRSGASQAQVIVNAEEELPARMFNTSVAPSVFSGRGDLLKRVVVSEESVVSLVSAEGTRNLGNMTGGTGLEDADKRELFAGLPTVEIDTGRLLSLIDGVVLLPAGEENAGRVANLVKGGTSLSNLYSAGKTFRASSDVSNGEVANYFETAISTDEIVFSAPFSTSNEFSVAGIMVLK</sequence>
<accession>A0A6B3RIJ5</accession>
<keyword evidence="3" id="KW-1185">Reference proteome</keyword>
<organism evidence="2 3">
    <name type="scientific">Pseudotabrizicola algicola</name>
    <dbReference type="NCBI Taxonomy" id="2709381"/>
    <lineage>
        <taxon>Bacteria</taxon>
        <taxon>Pseudomonadati</taxon>
        <taxon>Pseudomonadota</taxon>
        <taxon>Alphaproteobacteria</taxon>
        <taxon>Rhodobacterales</taxon>
        <taxon>Paracoccaceae</taxon>
        <taxon>Pseudotabrizicola</taxon>
    </lineage>
</organism>
<reference evidence="2 3" key="1">
    <citation type="submission" date="2020-02" db="EMBL/GenBank/DDBJ databases">
        <title>Rhodobacter algicola sp. nov., isolated from microalga culture.</title>
        <authorList>
            <person name="Park C.-Y."/>
        </authorList>
    </citation>
    <scope>NUCLEOTIDE SEQUENCE [LARGE SCALE GENOMIC DNA]</scope>
    <source>
        <strain evidence="2 3">ETT8</strain>
    </source>
</reference>
<dbReference type="EMBL" id="JAAIKE010000002">
    <property type="protein sequence ID" value="NEX45857.1"/>
    <property type="molecule type" value="Genomic_DNA"/>
</dbReference>
<dbReference type="RefSeq" id="WP_164610048.1">
    <property type="nucleotide sequence ID" value="NZ_JAAIKE010000002.1"/>
</dbReference>
<feature type="chain" id="PRO_5025458526" evidence="1">
    <location>
        <begin position="26"/>
        <end position="324"/>
    </location>
</feature>
<protein>
    <submittedName>
        <fullName evidence="2">Uncharacterized protein</fullName>
    </submittedName>
</protein>